<dbReference type="RefSeq" id="WP_121155172.1">
    <property type="nucleotide sequence ID" value="NZ_RBKT01000001.1"/>
</dbReference>
<keyword evidence="2" id="KW-1185">Reference proteome</keyword>
<accession>A0A495JCU2</accession>
<dbReference type="Proteomes" id="UP000277671">
    <property type="component" value="Unassembled WGS sequence"/>
</dbReference>
<organism evidence="1 2">
    <name type="scientific">Micromonospora pisi</name>
    <dbReference type="NCBI Taxonomy" id="589240"/>
    <lineage>
        <taxon>Bacteria</taxon>
        <taxon>Bacillati</taxon>
        <taxon>Actinomycetota</taxon>
        <taxon>Actinomycetes</taxon>
        <taxon>Micromonosporales</taxon>
        <taxon>Micromonosporaceae</taxon>
        <taxon>Micromonospora</taxon>
    </lineage>
</organism>
<evidence type="ECO:0000313" key="2">
    <source>
        <dbReference type="Proteomes" id="UP000277671"/>
    </source>
</evidence>
<reference evidence="1 2" key="1">
    <citation type="submission" date="2018-10" db="EMBL/GenBank/DDBJ databases">
        <title>Sequencing the genomes of 1000 actinobacteria strains.</title>
        <authorList>
            <person name="Klenk H.-P."/>
        </authorList>
    </citation>
    <scope>NUCLEOTIDE SEQUENCE [LARGE SCALE GENOMIC DNA]</scope>
    <source>
        <strain evidence="1 2">DSM 45175</strain>
    </source>
</reference>
<comment type="caution">
    <text evidence="1">The sequence shown here is derived from an EMBL/GenBank/DDBJ whole genome shotgun (WGS) entry which is preliminary data.</text>
</comment>
<evidence type="ECO:0008006" key="3">
    <source>
        <dbReference type="Google" id="ProtNLM"/>
    </source>
</evidence>
<protein>
    <recommendedName>
        <fullName evidence="3">Parallel beta helix pectate lyase-like protein</fullName>
    </recommendedName>
</protein>
<gene>
    <name evidence="1" type="ORF">BDK92_1098</name>
</gene>
<dbReference type="AlphaFoldDB" id="A0A495JCU2"/>
<name>A0A495JCU2_9ACTN</name>
<dbReference type="EMBL" id="RBKT01000001">
    <property type="protein sequence ID" value="RKR86830.1"/>
    <property type="molecule type" value="Genomic_DNA"/>
</dbReference>
<sequence length="311" mass="32916">MATVTVWLRNRTSGVLSAPVTLTYDVGMTHGQQLTRSNIGPTGPLQPSGPIVTTQDDQVFENLDITGFLDVRHNVTLRNCQIVGDLGQGNAAYTIKHQRNLGRKLTLHNCRVITRSPNTKGLVSWGNGQTDAADSLFLGGTDNVYLKPGTAPASGFAHTFTRCFFGDVQRTPGSHSDCFQIDGGAGGVLLDRCSINSFSLATGEDPTTAQASVNSRASGGLILTYPSGAPEQIDRVQVVNCYFDGGNYTLDTVPPDGPVPTEVVLAGNTFGLHHTYGPIRTGQGQVTRDNTWAVSGVTTTGRAVIAGQPVE</sequence>
<dbReference type="InterPro" id="IPR011050">
    <property type="entry name" value="Pectin_lyase_fold/virulence"/>
</dbReference>
<evidence type="ECO:0000313" key="1">
    <source>
        <dbReference type="EMBL" id="RKR86830.1"/>
    </source>
</evidence>
<proteinExistence type="predicted"/>
<dbReference type="SUPFAM" id="SSF51126">
    <property type="entry name" value="Pectin lyase-like"/>
    <property type="match status" value="1"/>
</dbReference>